<keyword evidence="4 5" id="KW-0539">Nucleus</keyword>
<dbReference type="EC" id="2.3.2.27" evidence="5"/>
<reference evidence="6" key="1">
    <citation type="submission" date="2015-12" db="EMBL/GenBank/DDBJ databases">
        <title>Update maize B73 reference genome by single molecule sequencing technologies.</title>
        <authorList>
            <consortium name="Maize Genome Sequencing Project"/>
            <person name="Ware D."/>
        </authorList>
    </citation>
    <scope>NUCLEOTIDE SEQUENCE</scope>
    <source>
        <tissue evidence="6">Seedling</tissue>
    </source>
</reference>
<comment type="similarity">
    <text evidence="5">Belongs to the WD repeat PRP19 family.</text>
</comment>
<proteinExistence type="inferred from homology"/>
<keyword evidence="5" id="KW-0507">mRNA processing</keyword>
<dbReference type="InterPro" id="IPR055340">
    <property type="entry name" value="RING-Ubox_PRP19"/>
</dbReference>
<organism evidence="6">
    <name type="scientific">Zea mays</name>
    <name type="common">Maize</name>
    <dbReference type="NCBI Taxonomy" id="4577"/>
    <lineage>
        <taxon>Eukaryota</taxon>
        <taxon>Viridiplantae</taxon>
        <taxon>Streptophyta</taxon>
        <taxon>Embryophyta</taxon>
        <taxon>Tracheophyta</taxon>
        <taxon>Spermatophyta</taxon>
        <taxon>Magnoliopsida</taxon>
        <taxon>Liliopsida</taxon>
        <taxon>Poales</taxon>
        <taxon>Poaceae</taxon>
        <taxon>PACMAD clade</taxon>
        <taxon>Panicoideae</taxon>
        <taxon>Andropogonodae</taxon>
        <taxon>Andropogoneae</taxon>
        <taxon>Tripsacinae</taxon>
        <taxon>Zea</taxon>
    </lineage>
</organism>
<keyword evidence="5" id="KW-0747">Spliceosome</keyword>
<dbReference type="GO" id="GO:0000398">
    <property type="term" value="P:mRNA splicing, via spliceosome"/>
    <property type="evidence" value="ECO:0007669"/>
    <property type="project" value="InterPro"/>
</dbReference>
<evidence type="ECO:0000256" key="4">
    <source>
        <dbReference type="ARBA" id="ARBA00023242"/>
    </source>
</evidence>
<dbReference type="SMR" id="A0A1D6Q4X5"/>
<dbReference type="Pfam" id="PF04564">
    <property type="entry name" value="U-box"/>
    <property type="match status" value="1"/>
</dbReference>
<keyword evidence="5" id="KW-0833">Ubl conjugation pathway</keyword>
<dbReference type="UniPathway" id="UPA00143"/>
<protein>
    <recommendedName>
        <fullName evidence="5">Pre-mRNA-processing factor 19</fullName>
        <ecNumber evidence="5">2.3.2.27</ecNumber>
    </recommendedName>
</protein>
<dbReference type="Gene3D" id="3.30.40.10">
    <property type="entry name" value="Zinc/RING finger domain, C3HC4 (zinc finger)"/>
    <property type="match status" value="1"/>
</dbReference>
<dbReference type="GO" id="GO:0000974">
    <property type="term" value="C:Prp19 complex"/>
    <property type="evidence" value="ECO:0007669"/>
    <property type="project" value="UniProtKB-UniRule"/>
</dbReference>
<dbReference type="EMBL" id="CM000780">
    <property type="protein sequence ID" value="AQK53598.1"/>
    <property type="molecule type" value="Genomic_DNA"/>
</dbReference>
<comment type="function">
    <text evidence="5">Ubiquitin-protein ligase which is mainly involved pre-mRNA splicing and DNA repair. Required for pre-mRNA splicing as component of the spliceosome.</text>
</comment>
<dbReference type="InterPro" id="IPR013083">
    <property type="entry name" value="Znf_RING/FYVE/PHD"/>
</dbReference>
<evidence type="ECO:0000256" key="1">
    <source>
        <dbReference type="ARBA" id="ARBA00004123"/>
    </source>
</evidence>
<accession>A0A1D6Q4X5</accession>
<dbReference type="InParanoid" id="A0A1D6Q4X5"/>
<dbReference type="InterPro" id="IPR003613">
    <property type="entry name" value="Ubox_domain"/>
</dbReference>
<keyword evidence="5" id="KW-0508">mRNA splicing</keyword>
<comment type="subunit">
    <text evidence="5">Homotetramer.</text>
</comment>
<sequence>MIYAISGEVPDEPVVSKKSGLLFERRLIERYIEDHGKCPITKEELTMDDIVPVKTNKAESATAALNCSGVVLGSLPIRLGIEEALEEAQCAQALDARQAWQSFCK</sequence>
<evidence type="ECO:0000313" key="6">
    <source>
        <dbReference type="EMBL" id="AQK53598.1"/>
    </source>
</evidence>
<dbReference type="PROSITE" id="PS51698">
    <property type="entry name" value="U_BOX"/>
    <property type="match status" value="1"/>
</dbReference>
<dbReference type="InterPro" id="IPR038959">
    <property type="entry name" value="Prp19"/>
</dbReference>
<comment type="pathway">
    <text evidence="2 5">Protein modification; protein ubiquitination.</text>
</comment>
<dbReference type="FunFam" id="3.30.40.10:FF:000027">
    <property type="entry name" value="Pre-mRNA-processing factor 19, putative"/>
    <property type="match status" value="1"/>
</dbReference>
<dbReference type="PANTHER" id="PTHR43995:SF1">
    <property type="entry name" value="PRE-MRNA-PROCESSING FACTOR 19"/>
    <property type="match status" value="1"/>
</dbReference>
<dbReference type="SUPFAM" id="SSF57850">
    <property type="entry name" value="RING/U-box"/>
    <property type="match status" value="1"/>
</dbReference>
<comment type="catalytic activity">
    <reaction evidence="5">
        <text>S-ubiquitinyl-[E2 ubiquitin-conjugating enzyme]-L-cysteine + [acceptor protein]-L-lysine = [E2 ubiquitin-conjugating enzyme]-L-cysteine + N(6)-ubiquitinyl-[acceptor protein]-L-lysine.</text>
        <dbReference type="EC" id="2.3.2.27"/>
    </reaction>
</comment>
<dbReference type="AlphaFoldDB" id="A0A1D6Q4X5"/>
<dbReference type="GO" id="GO:0070534">
    <property type="term" value="P:protein K63-linked ubiquitination"/>
    <property type="evidence" value="ECO:0007669"/>
    <property type="project" value="UniProtKB-UniRule"/>
</dbReference>
<comment type="subcellular location">
    <subcellularLocation>
        <location evidence="1 5">Nucleus</location>
    </subcellularLocation>
</comment>
<dbReference type="GO" id="GO:0006281">
    <property type="term" value="P:DNA repair"/>
    <property type="evidence" value="ECO:0007669"/>
    <property type="project" value="UniProtKB-KW"/>
</dbReference>
<keyword evidence="5" id="KW-0227">DNA damage</keyword>
<gene>
    <name evidence="6" type="ORF">ZEAMMB73_Zm00001d051091</name>
</gene>
<evidence type="ECO:0000256" key="2">
    <source>
        <dbReference type="ARBA" id="ARBA00004906"/>
    </source>
</evidence>
<dbReference type="STRING" id="4577.A0A1D6Q4X5"/>
<keyword evidence="3 5" id="KW-0808">Transferase</keyword>
<name>A0A1D6Q4X5_MAIZE</name>
<dbReference type="GO" id="GO:0061630">
    <property type="term" value="F:ubiquitin protein ligase activity"/>
    <property type="evidence" value="ECO:0007669"/>
    <property type="project" value="UniProtKB-UniRule"/>
</dbReference>
<dbReference type="SMART" id="SM00504">
    <property type="entry name" value="Ubox"/>
    <property type="match status" value="1"/>
</dbReference>
<keyword evidence="5" id="KW-0234">DNA repair</keyword>
<dbReference type="GO" id="GO:0005681">
    <property type="term" value="C:spliceosomal complex"/>
    <property type="evidence" value="ECO:0007669"/>
    <property type="project" value="UniProtKB-KW"/>
</dbReference>
<evidence type="ECO:0000256" key="3">
    <source>
        <dbReference type="ARBA" id="ARBA00022679"/>
    </source>
</evidence>
<dbReference type="CDD" id="cd16656">
    <property type="entry name" value="RING-Ubox_PRP19"/>
    <property type="match status" value="1"/>
</dbReference>
<evidence type="ECO:0000256" key="5">
    <source>
        <dbReference type="RuleBase" id="RU367101"/>
    </source>
</evidence>
<dbReference type="PANTHER" id="PTHR43995">
    <property type="entry name" value="PRE-MRNA-PROCESSING FACTOR 19"/>
    <property type="match status" value="1"/>
</dbReference>